<reference evidence="3 4" key="1">
    <citation type="submission" date="2016-06" db="EMBL/GenBank/DDBJ databases">
        <authorList>
            <person name="Kjaerup R.B."/>
            <person name="Dalgaard T.S."/>
            <person name="Juul-Madsen H.R."/>
        </authorList>
    </citation>
    <scope>NUCLEOTIDE SEQUENCE [LARGE SCALE GENOMIC DNA]</scope>
    <source>
        <strain evidence="3 4">CECT 5080</strain>
    </source>
</reference>
<dbReference type="STRING" id="295068.MAQ5080_02622"/>
<dbReference type="GO" id="GO:0016491">
    <property type="term" value="F:oxidoreductase activity"/>
    <property type="evidence" value="ECO:0007669"/>
    <property type="project" value="UniProtKB-KW"/>
</dbReference>
<evidence type="ECO:0000259" key="2">
    <source>
        <dbReference type="Pfam" id="PF07995"/>
    </source>
</evidence>
<protein>
    <submittedName>
        <fullName evidence="3">Soluble aldose sugar dehydrogenase YliI</fullName>
        <ecNumber evidence="3">1.1.5.-</ecNumber>
    </submittedName>
</protein>
<keyword evidence="3" id="KW-0560">Oxidoreductase</keyword>
<dbReference type="AlphaFoldDB" id="A0A1A8TIP3"/>
<evidence type="ECO:0000313" key="3">
    <source>
        <dbReference type="EMBL" id="SBS33560.1"/>
    </source>
</evidence>
<accession>A0A1A8TIP3</accession>
<feature type="chain" id="PRO_5008379069" evidence="1">
    <location>
        <begin position="29"/>
        <end position="375"/>
    </location>
</feature>
<dbReference type="Pfam" id="PF07995">
    <property type="entry name" value="GSDH"/>
    <property type="match status" value="1"/>
</dbReference>
<dbReference type="Gene3D" id="2.120.10.30">
    <property type="entry name" value="TolB, C-terminal domain"/>
    <property type="match status" value="1"/>
</dbReference>
<feature type="signal peptide" evidence="1">
    <location>
        <begin position="1"/>
        <end position="28"/>
    </location>
</feature>
<feature type="domain" description="Glucose/Sorbosone dehydrogenase" evidence="2">
    <location>
        <begin position="46"/>
        <end position="367"/>
    </location>
</feature>
<evidence type="ECO:0000256" key="1">
    <source>
        <dbReference type="SAM" id="SignalP"/>
    </source>
</evidence>
<dbReference type="Proteomes" id="UP000092627">
    <property type="component" value="Unassembled WGS sequence"/>
</dbReference>
<organism evidence="3 4">
    <name type="scientific">Marinomonas aquimarina</name>
    <dbReference type="NCBI Taxonomy" id="295068"/>
    <lineage>
        <taxon>Bacteria</taxon>
        <taxon>Pseudomonadati</taxon>
        <taxon>Pseudomonadota</taxon>
        <taxon>Gammaproteobacteria</taxon>
        <taxon>Oceanospirillales</taxon>
        <taxon>Oceanospirillaceae</taxon>
        <taxon>Marinomonas</taxon>
    </lineage>
</organism>
<proteinExistence type="predicted"/>
<evidence type="ECO:0000313" key="4">
    <source>
        <dbReference type="Proteomes" id="UP000092627"/>
    </source>
</evidence>
<dbReference type="PANTHER" id="PTHR19328">
    <property type="entry name" value="HEDGEHOG-INTERACTING PROTEIN"/>
    <property type="match status" value="1"/>
</dbReference>
<dbReference type="InterPro" id="IPR012938">
    <property type="entry name" value="Glc/Sorbosone_DH"/>
</dbReference>
<dbReference type="EC" id="1.1.5.-" evidence="3"/>
<name>A0A1A8TIP3_9GAMM</name>
<dbReference type="EMBL" id="FLOC01000015">
    <property type="protein sequence ID" value="SBS33560.1"/>
    <property type="molecule type" value="Genomic_DNA"/>
</dbReference>
<dbReference type="InterPro" id="IPR011042">
    <property type="entry name" value="6-blade_b-propeller_TolB-like"/>
</dbReference>
<dbReference type="SUPFAM" id="SSF50952">
    <property type="entry name" value="Soluble quinoprotein glucose dehydrogenase"/>
    <property type="match status" value="1"/>
</dbReference>
<dbReference type="PANTHER" id="PTHR19328:SF75">
    <property type="entry name" value="ALDOSE SUGAR DEHYDROGENASE YLII"/>
    <property type="match status" value="1"/>
</dbReference>
<keyword evidence="4" id="KW-1185">Reference proteome</keyword>
<dbReference type="InterPro" id="IPR011041">
    <property type="entry name" value="Quinoprot_gluc/sorb_DH_b-prop"/>
</dbReference>
<gene>
    <name evidence="3" type="primary">yliI</name>
    <name evidence="3" type="ORF">MAQ5080_02622</name>
</gene>
<sequence>MKLGIHMLQRIKQFSVGLLMSVSALGYAAEAEPQFKVDQVAQLDGIPWGMTQVNSNTLLATILDGQLLRIDMQTGQYSEVSGLPKIARLGQGGLLDIALAPDFETSSWIYLTYAHPTKEGATTALARAKLNGNTLTDWQDLLVADASSSKGQHFGSRIAFDGNGHVFFSIGDRGERANAQDLSNHAGSILRLNLDGSVPADNPYVRHGNIRPEIWSFGHRNPQGLFFDQKTQLLWSNEHGPRGGDEINLIRVGANYGWPIVSFGKEYWAPIKVGEATSKEGMEDPKKVFIPSIAPSSLLIYRGELFDDWHGDFLSTALALRHLNNVRLKSGEVFETRFLEGLNERMRDVIETHDGSIIISTDSGKLLQVRPSNDY</sequence>
<keyword evidence="1" id="KW-0732">Signal</keyword>